<name>A0A8S4R0T9_9NEOP</name>
<organism evidence="2 3">
    <name type="scientific">Pararge aegeria aegeria</name>
    <dbReference type="NCBI Taxonomy" id="348720"/>
    <lineage>
        <taxon>Eukaryota</taxon>
        <taxon>Metazoa</taxon>
        <taxon>Ecdysozoa</taxon>
        <taxon>Arthropoda</taxon>
        <taxon>Hexapoda</taxon>
        <taxon>Insecta</taxon>
        <taxon>Pterygota</taxon>
        <taxon>Neoptera</taxon>
        <taxon>Endopterygota</taxon>
        <taxon>Lepidoptera</taxon>
        <taxon>Glossata</taxon>
        <taxon>Ditrysia</taxon>
        <taxon>Papilionoidea</taxon>
        <taxon>Nymphalidae</taxon>
        <taxon>Satyrinae</taxon>
        <taxon>Satyrini</taxon>
        <taxon>Parargina</taxon>
        <taxon>Pararge</taxon>
    </lineage>
</organism>
<comment type="caution">
    <text evidence="2">The sequence shown here is derived from an EMBL/GenBank/DDBJ whole genome shotgun (WGS) entry which is preliminary data.</text>
</comment>
<dbReference type="EMBL" id="CAKXAJ010022979">
    <property type="protein sequence ID" value="CAH2227371.1"/>
    <property type="molecule type" value="Genomic_DNA"/>
</dbReference>
<accession>A0A8S4R0T9</accession>
<evidence type="ECO:0000256" key="1">
    <source>
        <dbReference type="SAM" id="Phobius"/>
    </source>
</evidence>
<dbReference type="Proteomes" id="UP000838756">
    <property type="component" value="Unassembled WGS sequence"/>
</dbReference>
<keyword evidence="1" id="KW-0472">Membrane</keyword>
<dbReference type="AlphaFoldDB" id="A0A8S4R0T9"/>
<protein>
    <submittedName>
        <fullName evidence="2">Jg246 protein</fullName>
    </submittedName>
</protein>
<keyword evidence="3" id="KW-1185">Reference proteome</keyword>
<sequence length="76" mass="8824">MLETNIHKTKPDAWWVSAALGTIRAVVLVFDVLTFPLHLLIQRPWRKRAQSRRIKVATRSTTITVACIEDMHRVCR</sequence>
<proteinExistence type="predicted"/>
<keyword evidence="1" id="KW-0812">Transmembrane</keyword>
<dbReference type="OrthoDB" id="1700726at2759"/>
<evidence type="ECO:0000313" key="2">
    <source>
        <dbReference type="EMBL" id="CAH2227371.1"/>
    </source>
</evidence>
<feature type="transmembrane region" description="Helical" evidence="1">
    <location>
        <begin position="14"/>
        <end position="41"/>
    </location>
</feature>
<gene>
    <name evidence="2" type="primary">jg246</name>
    <name evidence="2" type="ORF">PAEG_LOCUS7891</name>
</gene>
<evidence type="ECO:0000313" key="3">
    <source>
        <dbReference type="Proteomes" id="UP000838756"/>
    </source>
</evidence>
<keyword evidence="1" id="KW-1133">Transmembrane helix</keyword>
<reference evidence="2" key="1">
    <citation type="submission" date="2022-03" db="EMBL/GenBank/DDBJ databases">
        <authorList>
            <person name="Lindestad O."/>
        </authorList>
    </citation>
    <scope>NUCLEOTIDE SEQUENCE</scope>
</reference>